<name>A0A3N0C106_9SPHI</name>
<reference evidence="1 2" key="1">
    <citation type="submission" date="2018-10" db="EMBL/GenBank/DDBJ databases">
        <title>Genome sequencing of Pedobacter jejuensis TNB23.</title>
        <authorList>
            <person name="Cho Y.-J."/>
            <person name="Cho A."/>
            <person name="Kim O.-S."/>
        </authorList>
    </citation>
    <scope>NUCLEOTIDE SEQUENCE [LARGE SCALE GENOMIC DNA]</scope>
    <source>
        <strain evidence="1 2">TNB23</strain>
    </source>
</reference>
<dbReference type="EMBL" id="RBEE01000004">
    <property type="protein sequence ID" value="RNL55877.1"/>
    <property type="molecule type" value="Genomic_DNA"/>
</dbReference>
<evidence type="ECO:0000313" key="2">
    <source>
        <dbReference type="Proteomes" id="UP000274046"/>
    </source>
</evidence>
<keyword evidence="2" id="KW-1185">Reference proteome</keyword>
<organism evidence="1 2">
    <name type="scientific">Pedobacter jejuensis</name>
    <dbReference type="NCBI Taxonomy" id="1268550"/>
    <lineage>
        <taxon>Bacteria</taxon>
        <taxon>Pseudomonadati</taxon>
        <taxon>Bacteroidota</taxon>
        <taxon>Sphingobacteriia</taxon>
        <taxon>Sphingobacteriales</taxon>
        <taxon>Sphingobacteriaceae</taxon>
        <taxon>Pedobacter</taxon>
    </lineage>
</organism>
<evidence type="ECO:0000313" key="1">
    <source>
        <dbReference type="EMBL" id="RNL55877.1"/>
    </source>
</evidence>
<dbReference type="OrthoDB" id="799380at2"/>
<dbReference type="RefSeq" id="WP_123204530.1">
    <property type="nucleotide sequence ID" value="NZ_RBEE01000004.1"/>
</dbReference>
<dbReference type="AlphaFoldDB" id="A0A3N0C106"/>
<sequence>MKQVELNKLMDLIDNIKKIDSMILLHQQLDDSDFMSSQYLAKKNRLVGKFIDELVSPSIQSEQSFHLIHEIIVKFYPSSQKGDVQYDKQLGQLFAAM</sequence>
<protein>
    <submittedName>
        <fullName evidence="1">Uncharacterized protein</fullName>
    </submittedName>
</protein>
<accession>A0A3N0C106</accession>
<comment type="caution">
    <text evidence="1">The sequence shown here is derived from an EMBL/GenBank/DDBJ whole genome shotgun (WGS) entry which is preliminary data.</text>
</comment>
<dbReference type="Proteomes" id="UP000274046">
    <property type="component" value="Unassembled WGS sequence"/>
</dbReference>
<proteinExistence type="predicted"/>
<gene>
    <name evidence="1" type="ORF">D7004_03750</name>
</gene>